<keyword evidence="10" id="KW-0067">ATP-binding</keyword>
<dbReference type="InterPro" id="IPR004358">
    <property type="entry name" value="Sig_transdc_His_kin-like_C"/>
</dbReference>
<dbReference type="PROSITE" id="PS50109">
    <property type="entry name" value="HIS_KIN"/>
    <property type="match status" value="1"/>
</dbReference>
<dbReference type="EMBL" id="CP001087">
    <property type="protein sequence ID" value="ACN15319.1"/>
    <property type="molecule type" value="Genomic_DNA"/>
</dbReference>
<dbReference type="RefSeq" id="WP_015904088.1">
    <property type="nucleotide sequence ID" value="NC_012108.1"/>
</dbReference>
<evidence type="ECO:0000256" key="11">
    <source>
        <dbReference type="ARBA" id="ARBA00022989"/>
    </source>
</evidence>
<keyword evidence="7 14" id="KW-0812">Transmembrane</keyword>
<keyword evidence="18" id="KW-1185">Reference proteome</keyword>
<dbReference type="PRINTS" id="PR00344">
    <property type="entry name" value="BCTRLSENSOR"/>
</dbReference>
<dbReference type="PROSITE" id="PS50885">
    <property type="entry name" value="HAMP"/>
    <property type="match status" value="1"/>
</dbReference>
<feature type="coiled-coil region" evidence="13">
    <location>
        <begin position="593"/>
        <end position="673"/>
    </location>
</feature>
<evidence type="ECO:0000256" key="12">
    <source>
        <dbReference type="ARBA" id="ARBA00023012"/>
    </source>
</evidence>
<protein>
    <recommendedName>
        <fullName evidence="3">histidine kinase</fullName>
        <ecNumber evidence="3">2.7.13.3</ecNumber>
    </recommendedName>
</protein>
<keyword evidence="9 17" id="KW-0418">Kinase</keyword>
<organism evidence="17 18">
    <name type="scientific">Desulforapulum autotrophicum (strain ATCC 43914 / DSM 3382 / VKM B-1955 / HRM2)</name>
    <name type="common">Desulfobacterium autotrophicum</name>
    <dbReference type="NCBI Taxonomy" id="177437"/>
    <lineage>
        <taxon>Bacteria</taxon>
        <taxon>Pseudomonadati</taxon>
        <taxon>Thermodesulfobacteriota</taxon>
        <taxon>Desulfobacteria</taxon>
        <taxon>Desulfobacterales</taxon>
        <taxon>Desulfobacteraceae</taxon>
        <taxon>Desulforapulum</taxon>
    </lineage>
</organism>
<dbReference type="STRING" id="177437.HRM2_22210"/>
<keyword evidence="12" id="KW-0902">Two-component regulatory system</keyword>
<evidence type="ECO:0000256" key="10">
    <source>
        <dbReference type="ARBA" id="ARBA00022840"/>
    </source>
</evidence>
<sequence>MADISLSIRTKLIVIFVFIKVLPLVVLAWFSWNVISELADTLGNQTAKMTEETNKLVGGIAEMATSNSINALNDHSREAIERLTTDTARQVADFLYGRDTDIRLAAGVEPDKETYQRFLSHRTRGVLMDDGNWKMDADKKKWVPADSKTQNALQVSARNDENRKNFHYRLPEPEARVEEHPLYLEMTYVDLAGMEQFKVTTLDLLPDRLLDVSKKENTFCKAETYFASLNKLKPGEIYVSEVIGAYVKGYLIGGAYSEDRAEKAGIPFKPETSGYAGKENPLGIRFRGLIRWATPVIGDGGQIKGYVTLALDHTHIMEFTDHILPTEARYCVTSDAGSGNYAFMWDYKGRNISHARDYFIVGYDPETGKPAVPWLEASLYPKWLESNGSMEEFEKAVPWFDEQSLKKKPSSELTRQGFVGLDGRFLNFAPQCTGWHTLTEHGGSGSFVIFWSHLWKLTTAAAIPYHTGIYGKHPRGFGFVTIGANVDEFHKPAMETAEKILSVRKNFEKNLHEQEAHNHALIQTSLNDTSIKMTVYTLVMVMLVILIALWMAAVLTRKITQMIRGIRIFQKGDRTFRLQQSANDEIGQLASSFNQMADNIQQYIEEVESAKATTEKANALLEVEVGERRTAQEALSRNRDHLEEMVKERTSELEKEIRERKRAEKELVHSEKMVALGQLIAGIAHEINTPMGAIKSSGCNISDAMKKVLVDLPVLLGRLDQKSLLLFHELLEKSQEEYPLLTSREERKLIRAVSGNLAGAGVDNSRHMAFFIVQLNAHEQWGRFLPLFQHEESVFIFETAYGLHTITSNTHNINQAVDRISKIIYALKSYIRKSDSKKKTATDVVEGIETVLTIYHNQIKLNTELIREYESVPLIMGYPDELNQVWTNLVHNALQAMNYKGVLKINVKNINDQIVVSITDTGCGIPADHRGKIFKPFFTTKERGEGSGLGLDIINKIIKNHGGRIDWESEVGKGTTFTVSLPQSEDA</sequence>
<dbReference type="InterPro" id="IPR029151">
    <property type="entry name" value="Sensor-like_sf"/>
</dbReference>
<dbReference type="eggNOG" id="COG2972">
    <property type="taxonomic scope" value="Bacteria"/>
</dbReference>
<keyword evidence="11 14" id="KW-1133">Transmembrane helix</keyword>
<evidence type="ECO:0000256" key="9">
    <source>
        <dbReference type="ARBA" id="ARBA00022777"/>
    </source>
</evidence>
<dbReference type="CDD" id="cd00082">
    <property type="entry name" value="HisKA"/>
    <property type="match status" value="1"/>
</dbReference>
<dbReference type="InterPro" id="IPR003660">
    <property type="entry name" value="HAMP_dom"/>
</dbReference>
<evidence type="ECO:0000256" key="4">
    <source>
        <dbReference type="ARBA" id="ARBA00022475"/>
    </source>
</evidence>
<dbReference type="SUPFAM" id="SSF55874">
    <property type="entry name" value="ATPase domain of HSP90 chaperone/DNA topoisomerase II/histidine kinase"/>
    <property type="match status" value="1"/>
</dbReference>
<evidence type="ECO:0000256" key="2">
    <source>
        <dbReference type="ARBA" id="ARBA00004651"/>
    </source>
</evidence>
<dbReference type="InterPro" id="IPR005467">
    <property type="entry name" value="His_kinase_dom"/>
</dbReference>
<evidence type="ECO:0000256" key="6">
    <source>
        <dbReference type="ARBA" id="ARBA00022679"/>
    </source>
</evidence>
<dbReference type="Gene3D" id="1.10.287.130">
    <property type="match status" value="1"/>
</dbReference>
<evidence type="ECO:0000256" key="3">
    <source>
        <dbReference type="ARBA" id="ARBA00012438"/>
    </source>
</evidence>
<dbReference type="GO" id="GO:0005886">
    <property type="term" value="C:plasma membrane"/>
    <property type="evidence" value="ECO:0007669"/>
    <property type="project" value="UniProtKB-SubCell"/>
</dbReference>
<dbReference type="PANTHER" id="PTHR43065:SF10">
    <property type="entry name" value="PEROXIDE STRESS-ACTIVATED HISTIDINE KINASE MAK3"/>
    <property type="match status" value="1"/>
</dbReference>
<feature type="transmembrane region" description="Helical" evidence="14">
    <location>
        <begin position="12"/>
        <end position="32"/>
    </location>
</feature>
<dbReference type="SMART" id="SM00387">
    <property type="entry name" value="HATPase_c"/>
    <property type="match status" value="1"/>
</dbReference>
<evidence type="ECO:0000256" key="14">
    <source>
        <dbReference type="SAM" id="Phobius"/>
    </source>
</evidence>
<gene>
    <name evidence="17" type="ordered locus">HRM2_22210</name>
</gene>
<dbReference type="CDD" id="cd06225">
    <property type="entry name" value="HAMP"/>
    <property type="match status" value="1"/>
</dbReference>
<dbReference type="KEGG" id="dat:HRM2_22210"/>
<dbReference type="PANTHER" id="PTHR43065">
    <property type="entry name" value="SENSOR HISTIDINE KINASE"/>
    <property type="match status" value="1"/>
</dbReference>
<keyword evidence="6 17" id="KW-0808">Transferase</keyword>
<dbReference type="EC" id="2.7.13.3" evidence="3"/>
<dbReference type="Gene3D" id="3.30.450.20">
    <property type="entry name" value="PAS domain"/>
    <property type="match status" value="1"/>
</dbReference>
<dbReference type="Pfam" id="PF00672">
    <property type="entry name" value="HAMP"/>
    <property type="match status" value="1"/>
</dbReference>
<comment type="subcellular location">
    <subcellularLocation>
        <location evidence="2">Cell membrane</location>
        <topology evidence="2">Multi-pass membrane protein</topology>
    </subcellularLocation>
</comment>
<evidence type="ECO:0000259" key="15">
    <source>
        <dbReference type="PROSITE" id="PS50109"/>
    </source>
</evidence>
<dbReference type="InterPro" id="IPR003594">
    <property type="entry name" value="HATPase_dom"/>
</dbReference>
<keyword evidence="13" id="KW-0175">Coiled coil</keyword>
<dbReference type="eggNOG" id="COG4191">
    <property type="taxonomic scope" value="Bacteria"/>
</dbReference>
<evidence type="ECO:0000256" key="5">
    <source>
        <dbReference type="ARBA" id="ARBA00022553"/>
    </source>
</evidence>
<evidence type="ECO:0000259" key="16">
    <source>
        <dbReference type="PROSITE" id="PS50885"/>
    </source>
</evidence>
<proteinExistence type="predicted"/>
<evidence type="ECO:0000256" key="13">
    <source>
        <dbReference type="SAM" id="Coils"/>
    </source>
</evidence>
<evidence type="ECO:0000256" key="7">
    <source>
        <dbReference type="ARBA" id="ARBA00022692"/>
    </source>
</evidence>
<comment type="catalytic activity">
    <reaction evidence="1">
        <text>ATP + protein L-histidine = ADP + protein N-phospho-L-histidine.</text>
        <dbReference type="EC" id="2.7.13.3"/>
    </reaction>
</comment>
<dbReference type="SUPFAM" id="SSF58104">
    <property type="entry name" value="Methyl-accepting chemotaxis protein (MCP) signaling domain"/>
    <property type="match status" value="1"/>
</dbReference>
<evidence type="ECO:0000313" key="18">
    <source>
        <dbReference type="Proteomes" id="UP000000442"/>
    </source>
</evidence>
<evidence type="ECO:0000256" key="8">
    <source>
        <dbReference type="ARBA" id="ARBA00022741"/>
    </source>
</evidence>
<keyword evidence="4" id="KW-1003">Cell membrane</keyword>
<keyword evidence="5" id="KW-0597">Phosphoprotein</keyword>
<dbReference type="OrthoDB" id="5437527at2"/>
<dbReference type="HOGENOM" id="CLU_007001_0_0_7"/>
<evidence type="ECO:0000313" key="17">
    <source>
        <dbReference type="EMBL" id="ACN15319.1"/>
    </source>
</evidence>
<dbReference type="GO" id="GO:0005524">
    <property type="term" value="F:ATP binding"/>
    <property type="evidence" value="ECO:0007669"/>
    <property type="project" value="UniProtKB-KW"/>
</dbReference>
<dbReference type="AlphaFoldDB" id="C0QEH7"/>
<reference evidence="17 18" key="1">
    <citation type="journal article" date="2009" name="Environ. Microbiol.">
        <title>Genome sequence of Desulfobacterium autotrophicum HRM2, a marine sulfate reducer oxidizing organic carbon completely to carbon dioxide.</title>
        <authorList>
            <person name="Strittmatter A.W."/>
            <person name="Liesegang H."/>
            <person name="Rabus R."/>
            <person name="Decker I."/>
            <person name="Amann J."/>
            <person name="Andres S."/>
            <person name="Henne A."/>
            <person name="Fricke W.F."/>
            <person name="Martinez-Arias R."/>
            <person name="Bartels D."/>
            <person name="Goesmann A."/>
            <person name="Krause L."/>
            <person name="Puehler A."/>
            <person name="Klenk H.P."/>
            <person name="Richter M."/>
            <person name="Schuler M."/>
            <person name="Gloeckner F.O."/>
            <person name="Meyerdierks A."/>
            <person name="Gottschalk G."/>
            <person name="Amann R."/>
        </authorList>
    </citation>
    <scope>NUCLEOTIDE SEQUENCE [LARGE SCALE GENOMIC DNA]</scope>
    <source>
        <strain evidence="18">ATCC 43914 / DSM 3382 / HRM2</strain>
    </source>
</reference>
<feature type="domain" description="Histidine kinase" evidence="15">
    <location>
        <begin position="813"/>
        <end position="985"/>
    </location>
</feature>
<name>C0QEH7_DESAH</name>
<keyword evidence="14" id="KW-0472">Membrane</keyword>
<dbReference type="SMART" id="SM00304">
    <property type="entry name" value="HAMP"/>
    <property type="match status" value="1"/>
</dbReference>
<dbReference type="Gene3D" id="6.10.340.10">
    <property type="match status" value="1"/>
</dbReference>
<feature type="domain" description="HAMP" evidence="16">
    <location>
        <begin position="553"/>
        <end position="605"/>
    </location>
</feature>
<accession>C0QEH7</accession>
<dbReference type="Proteomes" id="UP000000442">
    <property type="component" value="Chromosome"/>
</dbReference>
<evidence type="ECO:0000256" key="1">
    <source>
        <dbReference type="ARBA" id="ARBA00000085"/>
    </source>
</evidence>
<feature type="transmembrane region" description="Helical" evidence="14">
    <location>
        <begin position="533"/>
        <end position="555"/>
    </location>
</feature>
<dbReference type="InterPro" id="IPR003661">
    <property type="entry name" value="HisK_dim/P_dom"/>
</dbReference>
<dbReference type="InterPro" id="IPR036890">
    <property type="entry name" value="HATPase_C_sf"/>
</dbReference>
<dbReference type="SUPFAM" id="SSF103190">
    <property type="entry name" value="Sensory domain-like"/>
    <property type="match status" value="1"/>
</dbReference>
<dbReference type="GO" id="GO:0000155">
    <property type="term" value="F:phosphorelay sensor kinase activity"/>
    <property type="evidence" value="ECO:0007669"/>
    <property type="project" value="InterPro"/>
</dbReference>
<dbReference type="SUPFAM" id="SSF158472">
    <property type="entry name" value="HAMP domain-like"/>
    <property type="match status" value="1"/>
</dbReference>
<dbReference type="Gene3D" id="3.30.565.10">
    <property type="entry name" value="Histidine kinase-like ATPase, C-terminal domain"/>
    <property type="match status" value="1"/>
</dbReference>
<keyword evidence="8" id="KW-0547">Nucleotide-binding</keyword>
<dbReference type="Pfam" id="PF02518">
    <property type="entry name" value="HATPase_c"/>
    <property type="match status" value="1"/>
</dbReference>